<dbReference type="Proteomes" id="UP000305654">
    <property type="component" value="Unassembled WGS sequence"/>
</dbReference>
<keyword evidence="1" id="KW-0805">Transcription regulation</keyword>
<organism evidence="5 6">
    <name type="scientific">Lichenicoccus roseus</name>
    <dbReference type="NCBI Taxonomy" id="2683649"/>
    <lineage>
        <taxon>Bacteria</taxon>
        <taxon>Pseudomonadati</taxon>
        <taxon>Pseudomonadota</taxon>
        <taxon>Alphaproteobacteria</taxon>
        <taxon>Acetobacterales</taxon>
        <taxon>Acetobacteraceae</taxon>
        <taxon>Lichenicoccus</taxon>
    </lineage>
</organism>
<evidence type="ECO:0000256" key="2">
    <source>
        <dbReference type="ARBA" id="ARBA00023125"/>
    </source>
</evidence>
<proteinExistence type="predicted"/>
<reference evidence="5 6" key="1">
    <citation type="submission" date="2019-05" db="EMBL/GenBank/DDBJ databases">
        <authorList>
            <person name="Pankratov T."/>
            <person name="Grouzdev D."/>
        </authorList>
    </citation>
    <scope>NUCLEOTIDE SEQUENCE [LARGE SCALE GENOMIC DNA]</scope>
    <source>
        <strain evidence="5 6">KEBCLARHB70R</strain>
    </source>
</reference>
<sequence length="189" mass="21243">MDQAATPFGAEPVTAIDAAPVSLHAGLLVKLLPNRGARLRTLGEHDVSELLDVVGGLEALAGRLACERITHGEIAEIERLHHEMHAFYLRRDMHGYFAFNQAIHQRIVEACRNETLRMTYATFATRVRYGAILARNRQRRGEAMQEHEAILDTLRRRAADELSDILFRHLRNRSGAALEQMAARDEGVV</sequence>
<dbReference type="AlphaFoldDB" id="A0A5R9JAD3"/>
<feature type="domain" description="GntR C-terminal" evidence="4">
    <location>
        <begin position="49"/>
        <end position="172"/>
    </location>
</feature>
<keyword evidence="3" id="KW-0804">Transcription</keyword>
<dbReference type="Gene3D" id="1.20.120.530">
    <property type="entry name" value="GntR ligand-binding domain-like"/>
    <property type="match status" value="1"/>
</dbReference>
<evidence type="ECO:0000259" key="4">
    <source>
        <dbReference type="SMART" id="SM00895"/>
    </source>
</evidence>
<dbReference type="SUPFAM" id="SSF48008">
    <property type="entry name" value="GntR ligand-binding domain-like"/>
    <property type="match status" value="1"/>
</dbReference>
<evidence type="ECO:0000313" key="5">
    <source>
        <dbReference type="EMBL" id="TLU74560.1"/>
    </source>
</evidence>
<evidence type="ECO:0000313" key="6">
    <source>
        <dbReference type="Proteomes" id="UP000305654"/>
    </source>
</evidence>
<keyword evidence="2" id="KW-0238">DNA-binding</keyword>
<evidence type="ECO:0000256" key="3">
    <source>
        <dbReference type="ARBA" id="ARBA00023163"/>
    </source>
</evidence>
<dbReference type="SMART" id="SM00895">
    <property type="entry name" value="FCD"/>
    <property type="match status" value="1"/>
</dbReference>
<dbReference type="PANTHER" id="PTHR43537:SF50">
    <property type="entry name" value="TRANSCRIPTIONAL REGULATORY PROTEIN"/>
    <property type="match status" value="1"/>
</dbReference>
<dbReference type="PANTHER" id="PTHR43537">
    <property type="entry name" value="TRANSCRIPTIONAL REGULATOR, GNTR FAMILY"/>
    <property type="match status" value="1"/>
</dbReference>
<comment type="caution">
    <text evidence="5">The sequence shown here is derived from an EMBL/GenBank/DDBJ whole genome shotgun (WGS) entry which is preliminary data.</text>
</comment>
<name>A0A5R9JAD3_9PROT</name>
<dbReference type="EMBL" id="VCDI01000001">
    <property type="protein sequence ID" value="TLU74560.1"/>
    <property type="molecule type" value="Genomic_DNA"/>
</dbReference>
<dbReference type="RefSeq" id="WP_138324809.1">
    <property type="nucleotide sequence ID" value="NZ_VCDI01000001.1"/>
</dbReference>
<dbReference type="InterPro" id="IPR011711">
    <property type="entry name" value="GntR_C"/>
</dbReference>
<protein>
    <submittedName>
        <fullName evidence="5">GntR family transcriptional regulator</fullName>
    </submittedName>
</protein>
<dbReference type="OrthoDB" id="9812290at2"/>
<gene>
    <name evidence="5" type="ORF">FE263_05190</name>
</gene>
<accession>A0A5R9JAD3</accession>
<dbReference type="InterPro" id="IPR008920">
    <property type="entry name" value="TF_FadR/GntR_C"/>
</dbReference>
<dbReference type="GO" id="GO:0003677">
    <property type="term" value="F:DNA binding"/>
    <property type="evidence" value="ECO:0007669"/>
    <property type="project" value="UniProtKB-KW"/>
</dbReference>
<keyword evidence="6" id="KW-1185">Reference proteome</keyword>
<evidence type="ECO:0000256" key="1">
    <source>
        <dbReference type="ARBA" id="ARBA00023015"/>
    </source>
</evidence>
<dbReference type="Pfam" id="PF07729">
    <property type="entry name" value="FCD"/>
    <property type="match status" value="1"/>
</dbReference>